<dbReference type="STRING" id="6265.A0A0B2V347"/>
<feature type="domain" description="Ras-GEF" evidence="4">
    <location>
        <begin position="236"/>
        <end position="502"/>
    </location>
</feature>
<dbReference type="OMA" id="PDKCNPY"/>
<dbReference type="InterPro" id="IPR008937">
    <property type="entry name" value="Ras-like_GEF"/>
</dbReference>
<dbReference type="SMART" id="SM00314">
    <property type="entry name" value="RA"/>
    <property type="match status" value="2"/>
</dbReference>
<dbReference type="CDD" id="cd00153">
    <property type="entry name" value="RA_RalGDS_like"/>
    <property type="match status" value="2"/>
</dbReference>
<feature type="compositionally biased region" description="Low complexity" evidence="3">
    <location>
        <begin position="683"/>
        <end position="697"/>
    </location>
</feature>
<dbReference type="GO" id="GO:0007265">
    <property type="term" value="P:Ras protein signal transduction"/>
    <property type="evidence" value="ECO:0007669"/>
    <property type="project" value="TreeGrafter"/>
</dbReference>
<dbReference type="InterPro" id="IPR036964">
    <property type="entry name" value="RASGEF_cat_dom_sf"/>
</dbReference>
<dbReference type="Proteomes" id="UP000031036">
    <property type="component" value="Unassembled WGS sequence"/>
</dbReference>
<dbReference type="Pfam" id="PF00788">
    <property type="entry name" value="RA"/>
    <property type="match status" value="2"/>
</dbReference>
<dbReference type="PROSITE" id="PS00720">
    <property type="entry name" value="RASGEF"/>
    <property type="match status" value="1"/>
</dbReference>
<dbReference type="InterPro" id="IPR000159">
    <property type="entry name" value="RA_dom"/>
</dbReference>
<dbReference type="SMART" id="SM00147">
    <property type="entry name" value="RasGEF"/>
    <property type="match status" value="1"/>
</dbReference>
<dbReference type="PROSITE" id="PS50009">
    <property type="entry name" value="RASGEF_CAT"/>
    <property type="match status" value="1"/>
</dbReference>
<dbReference type="SUPFAM" id="SSF48366">
    <property type="entry name" value="Ras GEF"/>
    <property type="match status" value="1"/>
</dbReference>
<dbReference type="SMART" id="SM00229">
    <property type="entry name" value="RasGEFN"/>
    <property type="match status" value="1"/>
</dbReference>
<feature type="domain" description="Ras-associating" evidence="5">
    <location>
        <begin position="702"/>
        <end position="796"/>
    </location>
</feature>
<dbReference type="GO" id="GO:0005085">
    <property type="term" value="F:guanyl-nucleotide exchange factor activity"/>
    <property type="evidence" value="ECO:0007669"/>
    <property type="project" value="UniProtKB-KW"/>
</dbReference>
<feature type="compositionally biased region" description="Low complexity" evidence="3">
    <location>
        <begin position="621"/>
        <end position="636"/>
    </location>
</feature>
<feature type="domain" description="N-terminal Ras-GEF" evidence="6">
    <location>
        <begin position="64"/>
        <end position="194"/>
    </location>
</feature>
<dbReference type="GO" id="GO:0005886">
    <property type="term" value="C:plasma membrane"/>
    <property type="evidence" value="ECO:0007669"/>
    <property type="project" value="TreeGrafter"/>
</dbReference>
<dbReference type="CDD" id="cd00155">
    <property type="entry name" value="RasGEF"/>
    <property type="match status" value="1"/>
</dbReference>
<proteinExistence type="predicted"/>
<dbReference type="CDD" id="cd06224">
    <property type="entry name" value="REM"/>
    <property type="match status" value="1"/>
</dbReference>
<evidence type="ECO:0000256" key="3">
    <source>
        <dbReference type="SAM" id="MobiDB-lite"/>
    </source>
</evidence>
<dbReference type="EMBL" id="JPKZ01002585">
    <property type="protein sequence ID" value="KHN75978.1"/>
    <property type="molecule type" value="Genomic_DNA"/>
</dbReference>
<evidence type="ECO:0000259" key="5">
    <source>
        <dbReference type="PROSITE" id="PS50200"/>
    </source>
</evidence>
<dbReference type="AlphaFoldDB" id="A0A0B2V347"/>
<feature type="region of interest" description="Disordered" evidence="3">
    <location>
        <begin position="611"/>
        <end position="700"/>
    </location>
</feature>
<dbReference type="Pfam" id="PF00617">
    <property type="entry name" value="RasGEF"/>
    <property type="match status" value="1"/>
</dbReference>
<sequence>MAVAKLFGEERTSDAVYAVYLRKVRYVSPNRYENVTRYRPLDTDEQQLMAPELAEDHLQWETIRERVIRAGSVEKLVECLIGGDNMMDSRHFNVFFATYRAFSNCPVVLDLLLNRYDSLEDEELSDLANTDSITIQNSIRSVILCWMDMYPEDFYEPNTDFVSLVRLTDFARLHKISDIRSKARRLRDTYKRIAAEGGLVAQIPSMDQYVFSHGYDPHDYLNCLERAKMFDVGKENCVQIAEQLTFWDAELFKQLLPQQCQGCVWSRRRKKGPEAVYSVRATIDQFNAVSERVMTSIVLPECRAEFRSKIISKWIDIARELRALKNFSSLKAVLSALQSEPVYRLKSAWAHVPNGSMAQFHELASIFETDDDGEERRARRILDEEGTAKSSPLRRPQLIQNCRRTKSDVNLAESQGTVPYLGSFLTDLAMIDQAHQDFTDDGLINFEKRRKEFEVIAKIRLFQSASRAYSIPMDPAFCSWFYFLPALDENHCFARSLEVERPSTMLSECKTKMLSNPASKINTLSRIFAVSNPDEGGSSNNNENSLGGQLSNDSGIATEDSWASEVSRPVPDKSPIFTIGPFGMHCSRSFTTPSTPASTVSWKGGSEFSPGAVFLHQRTPSGSSSKYPSDSLSHSSTATNDALNGESVSRRIASASGTMSVDGERSNCGIKRQGASDGHLPTSSGSSGAHVSSKSAAQQSPPFHLARVALDDDLQSDTAAANYKCIKVENGDRMTGLIDRVLEKHLINGDPSDYCLVQLLPDGCEFQLPDKCNPYYAVAPDPSSPMLSFILRRRSHSGRSAGVTYVKVVEQLRRVTNGESVSRRIASASGTMSVDGERSNCGIKRQGASDGHLPTSSGSSGAHVSSKSAAQQSPPFHLARVALDDDLQSDTAAANYKCIKVENGDRMTGLIDRVLEKHLINGDPSDYCLVQLLPDGCEFQLPDKCNPYYAVAPDPSSPMLSFILRRRSHSGRSAGVTSVAPSAKKLNRMKRSNLLRWSSGYL</sequence>
<feature type="compositionally biased region" description="Low complexity" evidence="3">
    <location>
        <begin position="535"/>
        <end position="552"/>
    </location>
</feature>
<protein>
    <submittedName>
        <fullName evidence="7">Ral guanine nucleotide dissociation stimulator-like 1</fullName>
    </submittedName>
</protein>
<dbReference type="PROSITE" id="PS50212">
    <property type="entry name" value="RASGEF_NTER"/>
    <property type="match status" value="1"/>
</dbReference>
<evidence type="ECO:0000259" key="4">
    <source>
        <dbReference type="PROSITE" id="PS50009"/>
    </source>
</evidence>
<dbReference type="OrthoDB" id="26687at2759"/>
<dbReference type="Pfam" id="PF00618">
    <property type="entry name" value="RasGEF_N"/>
    <property type="match status" value="1"/>
</dbReference>
<dbReference type="InterPro" id="IPR001895">
    <property type="entry name" value="RASGEF_cat_dom"/>
</dbReference>
<dbReference type="PROSITE" id="PS50200">
    <property type="entry name" value="RA"/>
    <property type="match status" value="2"/>
</dbReference>
<accession>A0A0B2V347</accession>
<feature type="region of interest" description="Disordered" evidence="3">
    <location>
        <begin position="827"/>
        <end position="870"/>
    </location>
</feature>
<dbReference type="Gene3D" id="1.20.870.10">
    <property type="entry name" value="Son of sevenless (SoS) protein Chain: S domain 1"/>
    <property type="match status" value="1"/>
</dbReference>
<dbReference type="InterPro" id="IPR000651">
    <property type="entry name" value="Ras-like_Gua-exchang_fac_N"/>
</dbReference>
<evidence type="ECO:0000313" key="7">
    <source>
        <dbReference type="EMBL" id="KHN75978.1"/>
    </source>
</evidence>
<organism evidence="7 8">
    <name type="scientific">Toxocara canis</name>
    <name type="common">Canine roundworm</name>
    <dbReference type="NCBI Taxonomy" id="6265"/>
    <lineage>
        <taxon>Eukaryota</taxon>
        <taxon>Metazoa</taxon>
        <taxon>Ecdysozoa</taxon>
        <taxon>Nematoda</taxon>
        <taxon>Chromadorea</taxon>
        <taxon>Rhabditida</taxon>
        <taxon>Spirurina</taxon>
        <taxon>Ascaridomorpha</taxon>
        <taxon>Ascaridoidea</taxon>
        <taxon>Toxocaridae</taxon>
        <taxon>Toxocara</taxon>
    </lineage>
</organism>
<dbReference type="InterPro" id="IPR023578">
    <property type="entry name" value="Ras_GEF_dom_sf"/>
</dbReference>
<feature type="region of interest" description="Disordered" evidence="3">
    <location>
        <begin position="532"/>
        <end position="570"/>
    </location>
</feature>
<dbReference type="SUPFAM" id="SSF54236">
    <property type="entry name" value="Ubiquitin-like"/>
    <property type="match status" value="2"/>
</dbReference>
<evidence type="ECO:0000256" key="1">
    <source>
        <dbReference type="ARBA" id="ARBA00022658"/>
    </source>
</evidence>
<comment type="caution">
    <text evidence="7">The sequence shown here is derived from an EMBL/GenBank/DDBJ whole genome shotgun (WGS) entry which is preliminary data.</text>
</comment>
<feature type="compositionally biased region" description="Low complexity" evidence="3">
    <location>
        <begin position="856"/>
        <end position="870"/>
    </location>
</feature>
<gene>
    <name evidence="7" type="primary">RGL1</name>
    <name evidence="7" type="ORF">Tcan_18195</name>
</gene>
<evidence type="ECO:0000313" key="8">
    <source>
        <dbReference type="Proteomes" id="UP000031036"/>
    </source>
</evidence>
<dbReference type="InterPro" id="IPR019804">
    <property type="entry name" value="Ras_G-nucl-exch_fac_CS"/>
</dbReference>
<feature type="domain" description="Ras-associating" evidence="5">
    <location>
        <begin position="875"/>
        <end position="969"/>
    </location>
</feature>
<dbReference type="Gene3D" id="1.10.840.10">
    <property type="entry name" value="Ras guanine-nucleotide exchange factors catalytic domain"/>
    <property type="match status" value="1"/>
</dbReference>
<dbReference type="InterPro" id="IPR029071">
    <property type="entry name" value="Ubiquitin-like_domsf"/>
</dbReference>
<evidence type="ECO:0000256" key="2">
    <source>
        <dbReference type="PROSITE-ProRule" id="PRU00168"/>
    </source>
</evidence>
<dbReference type="Gene3D" id="3.10.20.90">
    <property type="entry name" value="Phosphatidylinositol 3-kinase Catalytic Subunit, Chain A, domain 1"/>
    <property type="match status" value="2"/>
</dbReference>
<name>A0A0B2V347_TOXCA</name>
<dbReference type="PANTHER" id="PTHR23113:SF312">
    <property type="entry name" value="RAL GUANINE NUCLEOTIDE DISSOCIATION STIMULATOR-LIKE, ISOFORM E"/>
    <property type="match status" value="1"/>
</dbReference>
<keyword evidence="1 2" id="KW-0344">Guanine-nucleotide releasing factor</keyword>
<dbReference type="PANTHER" id="PTHR23113">
    <property type="entry name" value="GUANINE NUCLEOTIDE EXCHANGE FACTOR"/>
    <property type="match status" value="1"/>
</dbReference>
<reference evidence="7 8" key="1">
    <citation type="submission" date="2014-11" db="EMBL/GenBank/DDBJ databases">
        <title>Genetic blueprint of the zoonotic pathogen Toxocara canis.</title>
        <authorList>
            <person name="Zhu X.-Q."/>
            <person name="Korhonen P.K."/>
            <person name="Cai H."/>
            <person name="Young N.D."/>
            <person name="Nejsum P."/>
            <person name="von Samson-Himmelstjerna G."/>
            <person name="Boag P.R."/>
            <person name="Tan P."/>
            <person name="Li Q."/>
            <person name="Min J."/>
            <person name="Yang Y."/>
            <person name="Wang X."/>
            <person name="Fang X."/>
            <person name="Hall R.S."/>
            <person name="Hofmann A."/>
            <person name="Sternberg P.W."/>
            <person name="Jex A.R."/>
            <person name="Gasser R.B."/>
        </authorList>
    </citation>
    <scope>NUCLEOTIDE SEQUENCE [LARGE SCALE GENOMIC DNA]</scope>
    <source>
        <strain evidence="7">PN_DK_2014</strain>
    </source>
</reference>
<evidence type="ECO:0000259" key="6">
    <source>
        <dbReference type="PROSITE" id="PS50212"/>
    </source>
</evidence>
<keyword evidence="8" id="KW-1185">Reference proteome</keyword>